<evidence type="ECO:0000256" key="1">
    <source>
        <dbReference type="ARBA" id="ARBA00004604"/>
    </source>
</evidence>
<dbReference type="GO" id="GO:0005737">
    <property type="term" value="C:cytoplasm"/>
    <property type="evidence" value="ECO:0007669"/>
    <property type="project" value="TreeGrafter"/>
</dbReference>
<evidence type="ECO:0000259" key="5">
    <source>
        <dbReference type="Pfam" id="PF14382"/>
    </source>
</evidence>
<organism evidence="6 7">
    <name type="scientific">Protomyces lactucae-debilis</name>
    <dbReference type="NCBI Taxonomy" id="2754530"/>
    <lineage>
        <taxon>Eukaryota</taxon>
        <taxon>Fungi</taxon>
        <taxon>Dikarya</taxon>
        <taxon>Ascomycota</taxon>
        <taxon>Taphrinomycotina</taxon>
        <taxon>Taphrinomycetes</taxon>
        <taxon>Taphrinales</taxon>
        <taxon>Protomycetaceae</taxon>
        <taxon>Protomyces</taxon>
    </lineage>
</organism>
<feature type="domain" description="Exosome complex component N-terminal" evidence="5">
    <location>
        <begin position="7"/>
        <end position="40"/>
    </location>
</feature>
<keyword evidence="7" id="KW-1185">Reference proteome</keyword>
<sequence>MSRVFVGDDLGPETQYTAGPGTVLHKGRIAATLIGTVHTDATRQPPLISVSRPAKHRVGQENTVTAETLLPQVGDIVLCRITRISRLQATAQIIVIGTTALQDDFTGIIRVADIHLHDKDKTQVAASFRPGDICRAQVISLGDAGAYYLATTQNELGVVFAWDEFGEMMYPVSWREMRSDRGSVEERKVAKPFLQA</sequence>
<dbReference type="OrthoDB" id="440760at2759"/>
<comment type="caution">
    <text evidence="6">The sequence shown here is derived from an EMBL/GenBank/DDBJ whole genome shotgun (WGS) entry which is preliminary data.</text>
</comment>
<evidence type="ECO:0000313" key="7">
    <source>
        <dbReference type="Proteomes" id="UP000193685"/>
    </source>
</evidence>
<dbReference type="Gene3D" id="2.40.50.100">
    <property type="match status" value="1"/>
</dbReference>
<dbReference type="EMBL" id="MCFI01000024">
    <property type="protein sequence ID" value="ORY76101.1"/>
    <property type="molecule type" value="Genomic_DNA"/>
</dbReference>
<dbReference type="Proteomes" id="UP000193685">
    <property type="component" value="Unassembled WGS sequence"/>
</dbReference>
<dbReference type="PANTHER" id="PTHR12686">
    <property type="entry name" value="3'-5' EXORIBONUCLEASE CSL4-RELATED"/>
    <property type="match status" value="1"/>
</dbReference>
<dbReference type="Pfam" id="PF14382">
    <property type="entry name" value="ECR1_N"/>
    <property type="match status" value="1"/>
</dbReference>
<name>A0A1Y2EWV9_PROLT</name>
<dbReference type="InterPro" id="IPR012340">
    <property type="entry name" value="NA-bd_OB-fold"/>
</dbReference>
<dbReference type="SUPFAM" id="SSF50249">
    <property type="entry name" value="Nucleic acid-binding proteins"/>
    <property type="match status" value="1"/>
</dbReference>
<dbReference type="InterPro" id="IPR039771">
    <property type="entry name" value="Csl4"/>
</dbReference>
<dbReference type="InterPro" id="IPR019495">
    <property type="entry name" value="EXOSC1_C"/>
</dbReference>
<feature type="domain" description="Exosome complex component CSL4 C-terminal" evidence="4">
    <location>
        <begin position="70"/>
        <end position="96"/>
    </location>
</feature>
<dbReference type="GO" id="GO:0003723">
    <property type="term" value="F:RNA binding"/>
    <property type="evidence" value="ECO:0007669"/>
    <property type="project" value="InterPro"/>
</dbReference>
<dbReference type="AlphaFoldDB" id="A0A1Y2EWV9"/>
<gene>
    <name evidence="6" type="ORF">BCR37DRAFT_169463</name>
</gene>
<reference evidence="6 7" key="1">
    <citation type="submission" date="2016-07" db="EMBL/GenBank/DDBJ databases">
        <title>Pervasive Adenine N6-methylation of Active Genes in Fungi.</title>
        <authorList>
            <consortium name="DOE Joint Genome Institute"/>
            <person name="Mondo S.J."/>
            <person name="Dannebaum R.O."/>
            <person name="Kuo R.C."/>
            <person name="Labutti K."/>
            <person name="Haridas S."/>
            <person name="Kuo A."/>
            <person name="Salamov A."/>
            <person name="Ahrendt S.R."/>
            <person name="Lipzen A."/>
            <person name="Sullivan W."/>
            <person name="Andreopoulos W.B."/>
            <person name="Clum A."/>
            <person name="Lindquist E."/>
            <person name="Daum C."/>
            <person name="Ramamoorthy G.K."/>
            <person name="Gryganskyi A."/>
            <person name="Culley D."/>
            <person name="Magnuson J.K."/>
            <person name="James T.Y."/>
            <person name="O'Malley M.A."/>
            <person name="Stajich J.E."/>
            <person name="Spatafora J.W."/>
            <person name="Visel A."/>
            <person name="Grigoriev I.V."/>
        </authorList>
    </citation>
    <scope>NUCLEOTIDE SEQUENCE [LARGE SCALE GENOMIC DNA]</scope>
    <source>
        <strain evidence="6 7">12-1054</strain>
    </source>
</reference>
<dbReference type="STRING" id="56484.A0A1Y2EWV9"/>
<dbReference type="GO" id="GO:0005730">
    <property type="term" value="C:nucleolus"/>
    <property type="evidence" value="ECO:0007669"/>
    <property type="project" value="UniProtKB-SubCell"/>
</dbReference>
<dbReference type="SUPFAM" id="SSF110324">
    <property type="entry name" value="Ribosomal L27 protein-like"/>
    <property type="match status" value="1"/>
</dbReference>
<dbReference type="Pfam" id="PF10447">
    <property type="entry name" value="EXOSC1"/>
    <property type="match status" value="2"/>
</dbReference>
<accession>A0A1Y2EWV9</accession>
<evidence type="ECO:0000256" key="2">
    <source>
        <dbReference type="ARBA" id="ARBA00022490"/>
    </source>
</evidence>
<dbReference type="OMA" id="PMVPVGW"/>
<keyword evidence="3" id="KW-0271">Exosome</keyword>
<dbReference type="GeneID" id="63782854"/>
<feature type="domain" description="Exosome complex component CSL4 C-terminal" evidence="4">
    <location>
        <begin position="100"/>
        <end position="141"/>
    </location>
</feature>
<evidence type="ECO:0000256" key="3">
    <source>
        <dbReference type="ARBA" id="ARBA00022835"/>
    </source>
</evidence>
<dbReference type="InterPro" id="IPR025721">
    <property type="entry name" value="Exosome_cplx_N_dom"/>
</dbReference>
<dbReference type="PANTHER" id="PTHR12686:SF8">
    <property type="entry name" value="EXOSOME COMPLEX COMPONENT CSL4"/>
    <property type="match status" value="1"/>
</dbReference>
<dbReference type="RefSeq" id="XP_040722554.1">
    <property type="nucleotide sequence ID" value="XM_040866255.1"/>
</dbReference>
<comment type="subcellular location">
    <subcellularLocation>
        <location evidence="1">Nucleus</location>
        <location evidence="1">Nucleolus</location>
    </subcellularLocation>
</comment>
<protein>
    <submittedName>
        <fullName evidence="6">Putative exosome 3</fullName>
    </submittedName>
</protein>
<proteinExistence type="predicted"/>
<keyword evidence="2" id="KW-0963">Cytoplasm</keyword>
<dbReference type="GO" id="GO:0006396">
    <property type="term" value="P:RNA processing"/>
    <property type="evidence" value="ECO:0007669"/>
    <property type="project" value="InterPro"/>
</dbReference>
<dbReference type="Gene3D" id="2.40.50.140">
    <property type="entry name" value="Nucleic acid-binding proteins"/>
    <property type="match status" value="1"/>
</dbReference>
<evidence type="ECO:0000259" key="4">
    <source>
        <dbReference type="Pfam" id="PF10447"/>
    </source>
</evidence>
<dbReference type="GO" id="GO:0000176">
    <property type="term" value="C:nuclear exosome (RNase complex)"/>
    <property type="evidence" value="ECO:0007669"/>
    <property type="project" value="TreeGrafter"/>
</dbReference>
<evidence type="ECO:0000313" key="6">
    <source>
        <dbReference type="EMBL" id="ORY76101.1"/>
    </source>
</evidence>